<evidence type="ECO:0000313" key="3">
    <source>
        <dbReference type="Proteomes" id="UP000539313"/>
    </source>
</evidence>
<feature type="compositionally biased region" description="Basic and acidic residues" evidence="1">
    <location>
        <begin position="32"/>
        <end position="44"/>
    </location>
</feature>
<gene>
    <name evidence="2" type="ORF">HNR21_004885</name>
</gene>
<dbReference type="EMBL" id="JACJII010000001">
    <property type="protein sequence ID" value="MBA9006003.1"/>
    <property type="molecule type" value="Genomic_DNA"/>
</dbReference>
<reference evidence="2 3" key="1">
    <citation type="submission" date="2020-08" db="EMBL/GenBank/DDBJ databases">
        <title>Sequencing the genomes of 1000 actinobacteria strains.</title>
        <authorList>
            <person name="Klenk H.-P."/>
        </authorList>
    </citation>
    <scope>NUCLEOTIDE SEQUENCE [LARGE SCALE GENOMIC DNA]</scope>
    <source>
        <strain evidence="2 3">DSM 45823</strain>
    </source>
</reference>
<sequence>MPDPGLLVAAVAVLAAVLAVTRPGSATGTDLWCDRAPHHDRDDQ</sequence>
<dbReference type="Proteomes" id="UP000539313">
    <property type="component" value="Unassembled WGS sequence"/>
</dbReference>
<protein>
    <submittedName>
        <fullName evidence="2">Uncharacterized protein</fullName>
    </submittedName>
</protein>
<keyword evidence="3" id="KW-1185">Reference proteome</keyword>
<evidence type="ECO:0000313" key="2">
    <source>
        <dbReference type="EMBL" id="MBA9006003.1"/>
    </source>
</evidence>
<dbReference type="RefSeq" id="WP_281402062.1">
    <property type="nucleotide sequence ID" value="NZ_JACJII010000001.1"/>
</dbReference>
<comment type="caution">
    <text evidence="2">The sequence shown here is derived from an EMBL/GenBank/DDBJ whole genome shotgun (WGS) entry which is preliminary data.</text>
</comment>
<organism evidence="2 3">
    <name type="scientific">Thermomonospora cellulosilytica</name>
    <dbReference type="NCBI Taxonomy" id="1411118"/>
    <lineage>
        <taxon>Bacteria</taxon>
        <taxon>Bacillati</taxon>
        <taxon>Actinomycetota</taxon>
        <taxon>Actinomycetes</taxon>
        <taxon>Streptosporangiales</taxon>
        <taxon>Thermomonosporaceae</taxon>
        <taxon>Thermomonospora</taxon>
    </lineage>
</organism>
<name>A0A7W3N1Y4_9ACTN</name>
<accession>A0A7W3N1Y4</accession>
<dbReference type="AlphaFoldDB" id="A0A7W3N1Y4"/>
<proteinExistence type="predicted"/>
<evidence type="ECO:0000256" key="1">
    <source>
        <dbReference type="SAM" id="MobiDB-lite"/>
    </source>
</evidence>
<feature type="region of interest" description="Disordered" evidence="1">
    <location>
        <begin position="25"/>
        <end position="44"/>
    </location>
</feature>